<dbReference type="PRINTS" id="PR00413">
    <property type="entry name" value="HADHALOGNASE"/>
</dbReference>
<dbReference type="Gene3D" id="1.10.150.240">
    <property type="entry name" value="Putative phosphatase, domain 2"/>
    <property type="match status" value="1"/>
</dbReference>
<comment type="similarity">
    <text evidence="3">Belongs to the HAD-like hydrolase superfamily. CbbY/CbbZ/Gph/YieH family.</text>
</comment>
<dbReference type="PANTHER" id="PTHR43434">
    <property type="entry name" value="PHOSPHOGLYCOLATE PHOSPHATASE"/>
    <property type="match status" value="1"/>
</dbReference>
<dbReference type="Proteomes" id="UP001595443">
    <property type="component" value="Unassembled WGS sequence"/>
</dbReference>
<dbReference type="SFLD" id="SFLDG01129">
    <property type="entry name" value="C1.5:_HAD__Beta-PGM__Phosphata"/>
    <property type="match status" value="1"/>
</dbReference>
<evidence type="ECO:0000313" key="6">
    <source>
        <dbReference type="Proteomes" id="UP001595443"/>
    </source>
</evidence>
<dbReference type="RefSeq" id="WP_377831612.1">
    <property type="nucleotide sequence ID" value="NZ_JBHRSK010000003.1"/>
</dbReference>
<dbReference type="Gene3D" id="3.40.50.1000">
    <property type="entry name" value="HAD superfamily/HAD-like"/>
    <property type="match status" value="1"/>
</dbReference>
<dbReference type="EMBL" id="JBHRSK010000003">
    <property type="protein sequence ID" value="MFC2966983.1"/>
    <property type="molecule type" value="Genomic_DNA"/>
</dbReference>
<dbReference type="NCBIfam" id="TIGR01509">
    <property type="entry name" value="HAD-SF-IA-v3"/>
    <property type="match status" value="1"/>
</dbReference>
<dbReference type="SFLD" id="SFLDG01135">
    <property type="entry name" value="C1.5.6:_HAD__Beta-PGM__Phospha"/>
    <property type="match status" value="1"/>
</dbReference>
<evidence type="ECO:0000313" key="5">
    <source>
        <dbReference type="EMBL" id="MFC2966983.1"/>
    </source>
</evidence>
<dbReference type="InterPro" id="IPR006439">
    <property type="entry name" value="HAD-SF_hydro_IA"/>
</dbReference>
<name>A0ABV7ACD6_9RHOB</name>
<gene>
    <name evidence="5" type="ORF">ACFOES_02650</name>
</gene>
<comment type="catalytic activity">
    <reaction evidence="1">
        <text>2-phosphoglycolate + H2O = glycolate + phosphate</text>
        <dbReference type="Rhea" id="RHEA:14369"/>
        <dbReference type="ChEBI" id="CHEBI:15377"/>
        <dbReference type="ChEBI" id="CHEBI:29805"/>
        <dbReference type="ChEBI" id="CHEBI:43474"/>
        <dbReference type="ChEBI" id="CHEBI:58033"/>
        <dbReference type="EC" id="3.1.3.18"/>
    </reaction>
</comment>
<evidence type="ECO:0000256" key="3">
    <source>
        <dbReference type="ARBA" id="ARBA00006171"/>
    </source>
</evidence>
<dbReference type="Pfam" id="PF00702">
    <property type="entry name" value="Hydrolase"/>
    <property type="match status" value="1"/>
</dbReference>
<dbReference type="PANTHER" id="PTHR43434:SF1">
    <property type="entry name" value="PHOSPHOGLYCOLATE PHOSPHATASE"/>
    <property type="match status" value="1"/>
</dbReference>
<evidence type="ECO:0000256" key="2">
    <source>
        <dbReference type="ARBA" id="ARBA00004818"/>
    </source>
</evidence>
<accession>A0ABV7ACD6</accession>
<comment type="pathway">
    <text evidence="2">Organic acid metabolism; glycolate biosynthesis; glycolate from 2-phosphoglycolate: step 1/1.</text>
</comment>
<dbReference type="InterPro" id="IPR023198">
    <property type="entry name" value="PGP-like_dom2"/>
</dbReference>
<evidence type="ECO:0000256" key="1">
    <source>
        <dbReference type="ARBA" id="ARBA00000830"/>
    </source>
</evidence>
<keyword evidence="5" id="KW-0378">Hydrolase</keyword>
<keyword evidence="6" id="KW-1185">Reference proteome</keyword>
<reference evidence="6" key="1">
    <citation type="journal article" date="2019" name="Int. J. Syst. Evol. Microbiol.">
        <title>The Global Catalogue of Microorganisms (GCM) 10K type strain sequencing project: providing services to taxonomists for standard genome sequencing and annotation.</title>
        <authorList>
            <consortium name="The Broad Institute Genomics Platform"/>
            <consortium name="The Broad Institute Genome Sequencing Center for Infectious Disease"/>
            <person name="Wu L."/>
            <person name="Ma J."/>
        </authorList>
    </citation>
    <scope>NUCLEOTIDE SEQUENCE [LARGE SCALE GENOMIC DNA]</scope>
    <source>
        <strain evidence="6">KCTC 62192</strain>
    </source>
</reference>
<evidence type="ECO:0000256" key="4">
    <source>
        <dbReference type="ARBA" id="ARBA00013078"/>
    </source>
</evidence>
<organism evidence="5 6">
    <name type="scientific">Acidimangrovimonas pyrenivorans</name>
    <dbReference type="NCBI Taxonomy" id="2030798"/>
    <lineage>
        <taxon>Bacteria</taxon>
        <taxon>Pseudomonadati</taxon>
        <taxon>Pseudomonadota</taxon>
        <taxon>Alphaproteobacteria</taxon>
        <taxon>Rhodobacterales</taxon>
        <taxon>Paracoccaceae</taxon>
        <taxon>Acidimangrovimonas</taxon>
    </lineage>
</organism>
<dbReference type="GO" id="GO:0016787">
    <property type="term" value="F:hydrolase activity"/>
    <property type="evidence" value="ECO:0007669"/>
    <property type="project" value="UniProtKB-KW"/>
</dbReference>
<dbReference type="InterPro" id="IPR036412">
    <property type="entry name" value="HAD-like_sf"/>
</dbReference>
<sequence length="218" mass="23014">MTPRAVIFDCDGVLVDSEAPAFEMMAEEFTRHGLPLSPEDVARDYVGGTMRMVWHRARAAGASLPDDWVEKFYVRLYARLGEGTPLIAGIEAVLDALDGAGIPYAVGSNGSPQKMQVTLGQHPAVMARFEGRLFSGQELGAPKPEPGLYLHAAQALGVAAANCVVVEDSPTGCIAARRAGIPCCGFAAHDDGERLAAEGARVFHRMADLPGLLGLGRG</sequence>
<proteinExistence type="inferred from homology"/>
<dbReference type="SFLD" id="SFLDS00003">
    <property type="entry name" value="Haloacid_Dehalogenase"/>
    <property type="match status" value="1"/>
</dbReference>
<protein>
    <recommendedName>
        <fullName evidence="4">phosphoglycolate phosphatase</fullName>
        <ecNumber evidence="4">3.1.3.18</ecNumber>
    </recommendedName>
</protein>
<dbReference type="InterPro" id="IPR023214">
    <property type="entry name" value="HAD_sf"/>
</dbReference>
<comment type="caution">
    <text evidence="5">The sequence shown here is derived from an EMBL/GenBank/DDBJ whole genome shotgun (WGS) entry which is preliminary data.</text>
</comment>
<dbReference type="InterPro" id="IPR050155">
    <property type="entry name" value="HAD-like_hydrolase_sf"/>
</dbReference>
<dbReference type="EC" id="3.1.3.18" evidence="4"/>
<dbReference type="SUPFAM" id="SSF56784">
    <property type="entry name" value="HAD-like"/>
    <property type="match status" value="1"/>
</dbReference>